<evidence type="ECO:0000313" key="13">
    <source>
        <dbReference type="Proteomes" id="UP000030826"/>
    </source>
</evidence>
<evidence type="ECO:0000256" key="4">
    <source>
        <dbReference type="ARBA" id="ARBA00022723"/>
    </source>
</evidence>
<evidence type="ECO:0000259" key="11">
    <source>
        <dbReference type="SMART" id="SM00478"/>
    </source>
</evidence>
<evidence type="ECO:0000256" key="7">
    <source>
        <dbReference type="ARBA" id="ARBA00023004"/>
    </source>
</evidence>
<keyword evidence="12" id="KW-0255">Endonuclease</keyword>
<proteinExistence type="inferred from homology"/>
<accession>A0A0B1PZ00</accession>
<dbReference type="Gene3D" id="1.10.1670.10">
    <property type="entry name" value="Helix-hairpin-Helix base-excision DNA repair enzymes (C-terminal)"/>
    <property type="match status" value="1"/>
</dbReference>
<dbReference type="SUPFAM" id="SSF48150">
    <property type="entry name" value="DNA-glycosylase"/>
    <property type="match status" value="1"/>
</dbReference>
<dbReference type="InterPro" id="IPR003651">
    <property type="entry name" value="Endonuclease3_FeS-loop_motif"/>
</dbReference>
<dbReference type="AlphaFoldDB" id="A0A0B1PZ00"/>
<dbReference type="PANTHER" id="PTHR10359:SF18">
    <property type="entry name" value="ENDONUCLEASE III"/>
    <property type="match status" value="1"/>
</dbReference>
<comment type="caution">
    <text evidence="12">The sequence shown here is derived from an EMBL/GenBank/DDBJ whole genome shotgun (WGS) entry which is preliminary data.</text>
</comment>
<dbReference type="GO" id="GO:0006285">
    <property type="term" value="P:base-excision repair, AP site formation"/>
    <property type="evidence" value="ECO:0007669"/>
    <property type="project" value="TreeGrafter"/>
</dbReference>
<dbReference type="OrthoDB" id="9800977at2"/>
<comment type="cofactor">
    <cofactor evidence="1">
        <name>[4Fe-4S] cluster</name>
        <dbReference type="ChEBI" id="CHEBI:49883"/>
    </cofactor>
</comment>
<evidence type="ECO:0000256" key="9">
    <source>
        <dbReference type="ARBA" id="ARBA00023204"/>
    </source>
</evidence>
<dbReference type="GO" id="GO:0046872">
    <property type="term" value="F:metal ion binding"/>
    <property type="evidence" value="ECO:0007669"/>
    <property type="project" value="UniProtKB-KW"/>
</dbReference>
<evidence type="ECO:0000256" key="8">
    <source>
        <dbReference type="ARBA" id="ARBA00023014"/>
    </source>
</evidence>
<dbReference type="FunFam" id="1.10.340.30:FF:000001">
    <property type="entry name" value="Endonuclease III"/>
    <property type="match status" value="1"/>
</dbReference>
<dbReference type="PROSITE" id="PS01155">
    <property type="entry name" value="ENDONUCLEASE_III_2"/>
    <property type="match status" value="1"/>
</dbReference>
<dbReference type="InterPro" id="IPR003265">
    <property type="entry name" value="HhH-GPD_domain"/>
</dbReference>
<dbReference type="SMART" id="SM00478">
    <property type="entry name" value="ENDO3c"/>
    <property type="match status" value="1"/>
</dbReference>
<dbReference type="RefSeq" id="WP_039195449.1">
    <property type="nucleotide sequence ID" value="NZ_JRFJ01000006.1"/>
</dbReference>
<keyword evidence="7" id="KW-0408">Iron</keyword>
<dbReference type="Gene3D" id="1.10.340.30">
    <property type="entry name" value="Hypothetical protein, domain 2"/>
    <property type="match status" value="1"/>
</dbReference>
<dbReference type="GO" id="GO:0051539">
    <property type="term" value="F:4 iron, 4 sulfur cluster binding"/>
    <property type="evidence" value="ECO:0007669"/>
    <property type="project" value="UniProtKB-KW"/>
</dbReference>
<dbReference type="CDD" id="cd00056">
    <property type="entry name" value="ENDO3c"/>
    <property type="match status" value="1"/>
</dbReference>
<gene>
    <name evidence="12" type="ORF">LA66_18175</name>
</gene>
<name>A0A0B1PZ00_9HYPH</name>
<dbReference type="InterPro" id="IPR011257">
    <property type="entry name" value="DNA_glycosylase"/>
</dbReference>
<dbReference type="Pfam" id="PF00730">
    <property type="entry name" value="HhH-GPD"/>
    <property type="match status" value="1"/>
</dbReference>
<dbReference type="InterPro" id="IPR004036">
    <property type="entry name" value="Endonuclease-III-like_CS2"/>
</dbReference>
<evidence type="ECO:0000256" key="3">
    <source>
        <dbReference type="ARBA" id="ARBA00022485"/>
    </source>
</evidence>
<comment type="similarity">
    <text evidence="2">Belongs to the Nth/MutY family.</text>
</comment>
<evidence type="ECO:0000256" key="6">
    <source>
        <dbReference type="ARBA" id="ARBA00022801"/>
    </source>
</evidence>
<dbReference type="SMART" id="SM00525">
    <property type="entry name" value="FES"/>
    <property type="match status" value="1"/>
</dbReference>
<evidence type="ECO:0000256" key="1">
    <source>
        <dbReference type="ARBA" id="ARBA00001966"/>
    </source>
</evidence>
<protein>
    <submittedName>
        <fullName evidence="12">Endonuclease III</fullName>
    </submittedName>
</protein>
<dbReference type="PIRSF" id="PIRSF001435">
    <property type="entry name" value="Nth"/>
    <property type="match status" value="1"/>
</dbReference>
<keyword evidence="12" id="KW-0540">Nuclease</keyword>
<evidence type="ECO:0000256" key="2">
    <source>
        <dbReference type="ARBA" id="ARBA00008343"/>
    </source>
</evidence>
<keyword evidence="10" id="KW-0326">Glycosidase</keyword>
<dbReference type="InterPro" id="IPR023170">
    <property type="entry name" value="HhH_base_excis_C"/>
</dbReference>
<dbReference type="Pfam" id="PF10576">
    <property type="entry name" value="EndIII_4Fe-2S"/>
    <property type="match status" value="1"/>
</dbReference>
<keyword evidence="9" id="KW-0234">DNA repair</keyword>
<dbReference type="GO" id="GO:0019104">
    <property type="term" value="F:DNA N-glycosylase activity"/>
    <property type="evidence" value="ECO:0007669"/>
    <property type="project" value="TreeGrafter"/>
</dbReference>
<reference evidence="12 13" key="1">
    <citation type="submission" date="2014-09" db="EMBL/GenBank/DDBJ databases">
        <title>Isolation and characterization of Aurantimonas altamirensis ON-56566 from clinical sample following a dog bite.</title>
        <authorList>
            <person name="Eshaghi A."/>
            <person name="Li A."/>
            <person name="Shahinas D."/>
            <person name="Bahn P."/>
            <person name="Kus J.V."/>
            <person name="Patel S.N."/>
        </authorList>
    </citation>
    <scope>NUCLEOTIDE SEQUENCE [LARGE SCALE GENOMIC DNA]</scope>
    <source>
        <strain evidence="12 13">ON-56566</strain>
    </source>
</reference>
<dbReference type="PANTHER" id="PTHR10359">
    <property type="entry name" value="A/G-SPECIFIC ADENINE GLYCOSYLASE/ENDONUCLEASE III"/>
    <property type="match status" value="1"/>
</dbReference>
<evidence type="ECO:0000256" key="5">
    <source>
        <dbReference type="ARBA" id="ARBA00022763"/>
    </source>
</evidence>
<dbReference type="EMBL" id="JRFJ01000006">
    <property type="protein sequence ID" value="KHJ53334.1"/>
    <property type="molecule type" value="Genomic_DNA"/>
</dbReference>
<dbReference type="GO" id="GO:0004519">
    <property type="term" value="F:endonuclease activity"/>
    <property type="evidence" value="ECO:0007669"/>
    <property type="project" value="UniProtKB-KW"/>
</dbReference>
<keyword evidence="4" id="KW-0479">Metal-binding</keyword>
<sequence length="220" mass="23993">MKAPSERLSPAEVQECFRRLRAHMPGRVEGAKGPKGEADPFRALVACMLSAQSRDANTRLATDALFRLADTPQAMLALDEAVIAEAIRPCGLYNAKARNILRMAAALLDRHGGAVPTTRDGLTALPGVGRKCADIMLSFVYDRPVIAVDTHVFRVANRLGLTHAPTADRTADELAARAPRWALRDGHFWLIQFGKAVCHARAPACPTCFLADLCLWRRAN</sequence>
<feature type="domain" description="HhH-GPD" evidence="11">
    <location>
        <begin position="49"/>
        <end position="196"/>
    </location>
</feature>
<evidence type="ECO:0000313" key="12">
    <source>
        <dbReference type="EMBL" id="KHJ53334.1"/>
    </source>
</evidence>
<keyword evidence="3" id="KW-0004">4Fe-4S</keyword>
<dbReference type="STRING" id="370622.LA66_18175"/>
<organism evidence="12 13">
    <name type="scientific">Aureimonas altamirensis</name>
    <dbReference type="NCBI Taxonomy" id="370622"/>
    <lineage>
        <taxon>Bacteria</taxon>
        <taxon>Pseudomonadati</taxon>
        <taxon>Pseudomonadota</taxon>
        <taxon>Alphaproteobacteria</taxon>
        <taxon>Hyphomicrobiales</taxon>
        <taxon>Aurantimonadaceae</taxon>
        <taxon>Aureimonas</taxon>
    </lineage>
</organism>
<evidence type="ECO:0000256" key="10">
    <source>
        <dbReference type="ARBA" id="ARBA00023295"/>
    </source>
</evidence>
<keyword evidence="5" id="KW-0227">DNA damage</keyword>
<dbReference type="Proteomes" id="UP000030826">
    <property type="component" value="Unassembled WGS sequence"/>
</dbReference>
<keyword evidence="8" id="KW-0411">Iron-sulfur</keyword>
<keyword evidence="6" id="KW-0378">Hydrolase</keyword>